<protein>
    <submittedName>
        <fullName evidence="8">TraR/DksA family transcriptional regulator</fullName>
    </submittedName>
    <submittedName>
        <fullName evidence="7">Transcriptional regulator, TraR/DksA family</fullName>
    </submittedName>
</protein>
<keyword evidence="2" id="KW-0863">Zinc-finger</keyword>
<sequence length="127" mass="14139">MFQAATGGGRILLKPDEIQDHFKPLLHQELIRLRAESEETAESRRPVELDQQSVGRLSRMDAMQNQAMASAVEARRGQRIRAIEAALSRMAEGEFGYCEECGEPIPFARLELDPTYGCCVACRSGRG</sequence>
<evidence type="ECO:0000313" key="7">
    <source>
        <dbReference type="EMBL" id="SIT00884.1"/>
    </source>
</evidence>
<dbReference type="Gene3D" id="1.20.120.910">
    <property type="entry name" value="DksA, coiled-coil domain"/>
    <property type="match status" value="1"/>
</dbReference>
<name>A0AA46A6N3_9RHOB</name>
<keyword evidence="3" id="KW-0862">Zinc</keyword>
<evidence type="ECO:0000313" key="9">
    <source>
        <dbReference type="Proteomes" id="UP000186216"/>
    </source>
</evidence>
<dbReference type="Pfam" id="PF01258">
    <property type="entry name" value="zf-dskA_traR"/>
    <property type="match status" value="1"/>
</dbReference>
<dbReference type="EMBL" id="CP067140">
    <property type="protein sequence ID" value="WCR04472.1"/>
    <property type="molecule type" value="Genomic_DNA"/>
</dbReference>
<keyword evidence="10" id="KW-1185">Reference proteome</keyword>
<dbReference type="Proteomes" id="UP000186216">
    <property type="component" value="Unassembled WGS sequence"/>
</dbReference>
<proteinExistence type="predicted"/>
<dbReference type="GO" id="GO:0008270">
    <property type="term" value="F:zinc ion binding"/>
    <property type="evidence" value="ECO:0007669"/>
    <property type="project" value="UniProtKB-KW"/>
</dbReference>
<accession>A0AA46A6N3</accession>
<dbReference type="PANTHER" id="PTHR33823">
    <property type="entry name" value="RNA POLYMERASE-BINDING TRANSCRIPTION FACTOR DKSA-RELATED"/>
    <property type="match status" value="1"/>
</dbReference>
<feature type="domain" description="Zinc finger DksA/TraR C4-type" evidence="6">
    <location>
        <begin position="93"/>
        <end position="124"/>
    </location>
</feature>
<evidence type="ECO:0000256" key="2">
    <source>
        <dbReference type="ARBA" id="ARBA00022771"/>
    </source>
</evidence>
<dbReference type="PANTHER" id="PTHR33823:SF4">
    <property type="entry name" value="GENERAL STRESS PROTEIN 16O"/>
    <property type="match status" value="1"/>
</dbReference>
<keyword evidence="1" id="KW-0479">Metal-binding</keyword>
<evidence type="ECO:0000256" key="5">
    <source>
        <dbReference type="SAM" id="MobiDB-lite"/>
    </source>
</evidence>
<reference evidence="7 9" key="1">
    <citation type="submission" date="2017-01" db="EMBL/GenBank/DDBJ databases">
        <authorList>
            <person name="Varghese N."/>
            <person name="Submissions S."/>
        </authorList>
    </citation>
    <scope>NUCLEOTIDE SEQUENCE [LARGE SCALE GENOMIC DNA]</scope>
    <source>
        <strain evidence="7 9">DSM 18447</strain>
    </source>
</reference>
<evidence type="ECO:0000313" key="10">
    <source>
        <dbReference type="Proteomes" id="UP001215549"/>
    </source>
</evidence>
<dbReference type="Proteomes" id="UP001215549">
    <property type="component" value="Chromosome"/>
</dbReference>
<dbReference type="InterPro" id="IPR000962">
    <property type="entry name" value="Znf_DskA_TraR"/>
</dbReference>
<dbReference type="InterPro" id="IPR020458">
    <property type="entry name" value="Znf_DskA_TraR_CS"/>
</dbReference>
<feature type="region of interest" description="Disordered" evidence="5">
    <location>
        <begin position="36"/>
        <end position="55"/>
    </location>
</feature>
<gene>
    <name evidence="8" type="ORF">JHX88_07030</name>
    <name evidence="7" type="ORF">SAMN05421772_11241</name>
</gene>
<evidence type="ECO:0000313" key="8">
    <source>
        <dbReference type="EMBL" id="WCR04472.1"/>
    </source>
</evidence>
<dbReference type="EMBL" id="FTOU01000012">
    <property type="protein sequence ID" value="SIT00884.1"/>
    <property type="molecule type" value="Genomic_DNA"/>
</dbReference>
<feature type="zinc finger region" description="dksA C4-type" evidence="4">
    <location>
        <begin position="98"/>
        <end position="122"/>
    </location>
</feature>
<evidence type="ECO:0000256" key="3">
    <source>
        <dbReference type="ARBA" id="ARBA00022833"/>
    </source>
</evidence>
<organism evidence="7 9">
    <name type="scientific">Paracoccus saliphilus</name>
    <dbReference type="NCBI Taxonomy" id="405559"/>
    <lineage>
        <taxon>Bacteria</taxon>
        <taxon>Pseudomonadati</taxon>
        <taxon>Pseudomonadota</taxon>
        <taxon>Alphaproteobacteria</taxon>
        <taxon>Rhodobacterales</taxon>
        <taxon>Paracoccaceae</taxon>
        <taxon>Paracoccus</taxon>
    </lineage>
</organism>
<evidence type="ECO:0000256" key="4">
    <source>
        <dbReference type="PROSITE-ProRule" id="PRU00510"/>
    </source>
</evidence>
<evidence type="ECO:0000256" key="1">
    <source>
        <dbReference type="ARBA" id="ARBA00022723"/>
    </source>
</evidence>
<dbReference type="PROSITE" id="PS51128">
    <property type="entry name" value="ZF_DKSA_2"/>
    <property type="match status" value="1"/>
</dbReference>
<dbReference type="SUPFAM" id="SSF57716">
    <property type="entry name" value="Glucocorticoid receptor-like (DNA-binding domain)"/>
    <property type="match status" value="1"/>
</dbReference>
<evidence type="ECO:0000259" key="6">
    <source>
        <dbReference type="Pfam" id="PF01258"/>
    </source>
</evidence>
<dbReference type="AlphaFoldDB" id="A0AA46A6N3"/>
<dbReference type="PROSITE" id="PS01102">
    <property type="entry name" value="ZF_DKSA_1"/>
    <property type="match status" value="1"/>
</dbReference>
<reference evidence="8 10" key="2">
    <citation type="submission" date="2021-01" db="EMBL/GenBank/DDBJ databases">
        <title>Biogeographic distribution of Paracoccus.</title>
        <authorList>
            <person name="Hollensteiner J."/>
            <person name="Leineberger J."/>
            <person name="Brinkhoff T."/>
            <person name="Daniel R."/>
        </authorList>
    </citation>
    <scope>NUCLEOTIDE SEQUENCE [LARGE SCALE GENOMIC DNA]</scope>
    <source>
        <strain evidence="8 10">DSM 18447</strain>
    </source>
</reference>
<feature type="compositionally biased region" description="Basic and acidic residues" evidence="5">
    <location>
        <begin position="36"/>
        <end position="48"/>
    </location>
</feature>